<organism evidence="1 2">
    <name type="scientific">Araneus ventricosus</name>
    <name type="common">Orbweaver spider</name>
    <name type="synonym">Epeira ventricosa</name>
    <dbReference type="NCBI Taxonomy" id="182803"/>
    <lineage>
        <taxon>Eukaryota</taxon>
        <taxon>Metazoa</taxon>
        <taxon>Ecdysozoa</taxon>
        <taxon>Arthropoda</taxon>
        <taxon>Chelicerata</taxon>
        <taxon>Arachnida</taxon>
        <taxon>Araneae</taxon>
        <taxon>Araneomorphae</taxon>
        <taxon>Entelegynae</taxon>
        <taxon>Araneoidea</taxon>
        <taxon>Araneidae</taxon>
        <taxon>Araneus</taxon>
    </lineage>
</organism>
<sequence>MYLEDRKMRRIFTFLEEYFDDHVIASETQGGRYGYGSAALLLDRNPYDFFFIWGSLKDVMYQRRTLPRLRTCCRSSMINVKPSQ</sequence>
<evidence type="ECO:0000313" key="2">
    <source>
        <dbReference type="Proteomes" id="UP000499080"/>
    </source>
</evidence>
<gene>
    <name evidence="1" type="ORF">AVEN_185041_1</name>
</gene>
<dbReference type="EMBL" id="BGPR01000099">
    <property type="protein sequence ID" value="GBL94081.1"/>
    <property type="molecule type" value="Genomic_DNA"/>
</dbReference>
<dbReference type="Proteomes" id="UP000499080">
    <property type="component" value="Unassembled WGS sequence"/>
</dbReference>
<reference evidence="1 2" key="1">
    <citation type="journal article" date="2019" name="Sci. Rep.">
        <title>Orb-weaving spider Araneus ventricosus genome elucidates the spidroin gene catalogue.</title>
        <authorList>
            <person name="Kono N."/>
            <person name="Nakamura H."/>
            <person name="Ohtoshi R."/>
            <person name="Moran D.A.P."/>
            <person name="Shinohara A."/>
            <person name="Yoshida Y."/>
            <person name="Fujiwara M."/>
            <person name="Mori M."/>
            <person name="Tomita M."/>
            <person name="Arakawa K."/>
        </authorList>
    </citation>
    <scope>NUCLEOTIDE SEQUENCE [LARGE SCALE GENOMIC DNA]</scope>
</reference>
<evidence type="ECO:0000313" key="1">
    <source>
        <dbReference type="EMBL" id="GBL94081.1"/>
    </source>
</evidence>
<proteinExistence type="predicted"/>
<accession>A0A4Y2BPC9</accession>
<name>A0A4Y2BPC9_ARAVE</name>
<dbReference type="AlphaFoldDB" id="A0A4Y2BPC9"/>
<comment type="caution">
    <text evidence="1">The sequence shown here is derived from an EMBL/GenBank/DDBJ whole genome shotgun (WGS) entry which is preliminary data.</text>
</comment>
<keyword evidence="2" id="KW-1185">Reference proteome</keyword>
<protein>
    <submittedName>
        <fullName evidence="1">Uncharacterized protein</fullName>
    </submittedName>
</protein>